<accession>A0A317CEM4</accession>
<dbReference type="OrthoDB" id="5520910at2"/>
<dbReference type="InterPro" id="IPR010980">
    <property type="entry name" value="Cyt_c/b562"/>
</dbReference>
<evidence type="ECO:0000256" key="1">
    <source>
        <dbReference type="ARBA" id="ARBA00022448"/>
    </source>
</evidence>
<protein>
    <submittedName>
        <fullName evidence="9">Cytochrome C</fullName>
    </submittedName>
</protein>
<dbReference type="GO" id="GO:0009055">
    <property type="term" value="F:electron transfer activity"/>
    <property type="evidence" value="ECO:0007669"/>
    <property type="project" value="InterPro"/>
</dbReference>
<feature type="chain" id="PRO_5016346026" evidence="8">
    <location>
        <begin position="28"/>
        <end position="159"/>
    </location>
</feature>
<dbReference type="GO" id="GO:0022900">
    <property type="term" value="P:electron transport chain"/>
    <property type="evidence" value="ECO:0007669"/>
    <property type="project" value="InterPro"/>
</dbReference>
<dbReference type="GO" id="GO:0020037">
    <property type="term" value="F:heme binding"/>
    <property type="evidence" value="ECO:0007669"/>
    <property type="project" value="InterPro"/>
</dbReference>
<keyword evidence="8" id="KW-0732">Signal</keyword>
<reference evidence="9 10" key="1">
    <citation type="submission" date="2018-05" db="EMBL/GenBank/DDBJ databases">
        <title>Leucothrix arctica sp. nov., isolated from Arctic seawater.</title>
        <authorList>
            <person name="Choi A."/>
            <person name="Baek K."/>
        </authorList>
    </citation>
    <scope>NUCLEOTIDE SEQUENCE [LARGE SCALE GENOMIC DNA]</scope>
    <source>
        <strain evidence="9 10">JCM 18388</strain>
    </source>
</reference>
<dbReference type="PIRSF" id="PIRSF000027">
    <property type="entry name" value="Cytc_c_prime"/>
    <property type="match status" value="1"/>
</dbReference>
<dbReference type="Pfam" id="PF01322">
    <property type="entry name" value="Cytochrom_C_2"/>
    <property type="match status" value="1"/>
</dbReference>
<keyword evidence="10" id="KW-1185">Reference proteome</keyword>
<organism evidence="9 10">
    <name type="scientific">Leucothrix pacifica</name>
    <dbReference type="NCBI Taxonomy" id="1247513"/>
    <lineage>
        <taxon>Bacteria</taxon>
        <taxon>Pseudomonadati</taxon>
        <taxon>Pseudomonadota</taxon>
        <taxon>Gammaproteobacteria</taxon>
        <taxon>Thiotrichales</taxon>
        <taxon>Thiotrichaceae</taxon>
        <taxon>Leucothrix</taxon>
    </lineage>
</organism>
<comment type="caution">
    <text evidence="9">The sequence shown here is derived from an EMBL/GenBank/DDBJ whole genome shotgun (WGS) entry which is preliminary data.</text>
</comment>
<gene>
    <name evidence="9" type="ORF">DKW60_11390</name>
</gene>
<feature type="binding site" description="covalent" evidence="7">
    <location>
        <position position="149"/>
    </location>
    <ligand>
        <name>heme c</name>
        <dbReference type="ChEBI" id="CHEBI:61717"/>
    </ligand>
</feature>
<keyword evidence="5 6" id="KW-0408">Iron</keyword>
<dbReference type="Proteomes" id="UP000245539">
    <property type="component" value="Unassembled WGS sequence"/>
</dbReference>
<feature type="signal peptide" evidence="8">
    <location>
        <begin position="1"/>
        <end position="27"/>
    </location>
</feature>
<evidence type="ECO:0000256" key="3">
    <source>
        <dbReference type="ARBA" id="ARBA00022723"/>
    </source>
</evidence>
<feature type="binding site" description="covalent" evidence="7">
    <location>
        <position position="152"/>
    </location>
    <ligand>
        <name>heme c</name>
        <dbReference type="ChEBI" id="CHEBI:61717"/>
    </ligand>
</feature>
<proteinExistence type="predicted"/>
<dbReference type="SUPFAM" id="SSF47175">
    <property type="entry name" value="Cytochromes"/>
    <property type="match status" value="1"/>
</dbReference>
<dbReference type="GO" id="GO:0005506">
    <property type="term" value="F:iron ion binding"/>
    <property type="evidence" value="ECO:0007669"/>
    <property type="project" value="InterPro"/>
</dbReference>
<evidence type="ECO:0000256" key="5">
    <source>
        <dbReference type="ARBA" id="ARBA00023004"/>
    </source>
</evidence>
<dbReference type="AlphaFoldDB" id="A0A317CEM4"/>
<dbReference type="RefSeq" id="WP_109837783.1">
    <property type="nucleotide sequence ID" value="NZ_QGKM01000029.1"/>
</dbReference>
<evidence type="ECO:0000313" key="9">
    <source>
        <dbReference type="EMBL" id="PWQ97018.1"/>
    </source>
</evidence>
<dbReference type="InterPro" id="IPR002321">
    <property type="entry name" value="Cyt_c_II"/>
</dbReference>
<dbReference type="InterPro" id="IPR012127">
    <property type="entry name" value="Cyt_c_prime"/>
</dbReference>
<dbReference type="EMBL" id="QGKM01000029">
    <property type="protein sequence ID" value="PWQ97018.1"/>
    <property type="molecule type" value="Genomic_DNA"/>
</dbReference>
<evidence type="ECO:0000256" key="7">
    <source>
        <dbReference type="PIRSR" id="PIRSR000027-2"/>
    </source>
</evidence>
<dbReference type="Gene3D" id="1.20.120.10">
    <property type="entry name" value="Cytochrome c/b562"/>
    <property type="match status" value="1"/>
</dbReference>
<sequence length="159" mass="17060">MIISKKTAFVSTATFCVAIAASTIAFAASHSDGKAQEDAAEYRQSTFKMVGQHMGVMAAMMKGKVDFSVESFAKNAEAVAMLSQLAPNGFEVEGLSDDTDAKEEIWKDKDAFNEKMSDFQTTAAALAEATKSGEEGKIKAAFGPFAKTCKGCHTDYREK</sequence>
<dbReference type="GO" id="GO:0042597">
    <property type="term" value="C:periplasmic space"/>
    <property type="evidence" value="ECO:0007669"/>
    <property type="project" value="InterPro"/>
</dbReference>
<comment type="PTM">
    <text evidence="7">Binds 1 heme group per subunit.</text>
</comment>
<evidence type="ECO:0000313" key="10">
    <source>
        <dbReference type="Proteomes" id="UP000245539"/>
    </source>
</evidence>
<evidence type="ECO:0000256" key="8">
    <source>
        <dbReference type="SAM" id="SignalP"/>
    </source>
</evidence>
<keyword evidence="1" id="KW-0813">Transport</keyword>
<name>A0A317CEM4_9GAMM</name>
<keyword evidence="3 6" id="KW-0479">Metal-binding</keyword>
<keyword evidence="4" id="KW-0249">Electron transport</keyword>
<feature type="binding site" description="axial binding residue" evidence="6">
    <location>
        <position position="153"/>
    </location>
    <ligand>
        <name>heme c</name>
        <dbReference type="ChEBI" id="CHEBI:61717"/>
    </ligand>
    <ligandPart>
        <name>Fe</name>
        <dbReference type="ChEBI" id="CHEBI:18248"/>
    </ligandPart>
</feature>
<keyword evidence="2 7" id="KW-0349">Heme</keyword>
<dbReference type="PROSITE" id="PS51009">
    <property type="entry name" value="CYTCII"/>
    <property type="match status" value="1"/>
</dbReference>
<evidence type="ECO:0000256" key="6">
    <source>
        <dbReference type="PIRSR" id="PIRSR000027-1"/>
    </source>
</evidence>
<evidence type="ECO:0000256" key="4">
    <source>
        <dbReference type="ARBA" id="ARBA00022982"/>
    </source>
</evidence>
<evidence type="ECO:0000256" key="2">
    <source>
        <dbReference type="ARBA" id="ARBA00022617"/>
    </source>
</evidence>